<comment type="cofactor">
    <cofactor evidence="6">
        <name>Mg(2+)</name>
        <dbReference type="ChEBI" id="CHEBI:18420"/>
    </cofactor>
    <cofactor evidence="6">
        <name>Mn(2+)</name>
        <dbReference type="ChEBI" id="CHEBI:29035"/>
    </cofactor>
</comment>
<dbReference type="EC" id="2.2.1.9" evidence="6"/>
<comment type="caution">
    <text evidence="9">The sequence shown here is derived from an EMBL/GenBank/DDBJ whole genome shotgun (WGS) entry which is preliminary data.</text>
</comment>
<dbReference type="SUPFAM" id="SSF52518">
    <property type="entry name" value="Thiamin diphosphate-binding fold (THDP-binding)"/>
    <property type="match status" value="2"/>
</dbReference>
<dbReference type="PIRSF" id="PIRSF004983">
    <property type="entry name" value="MenD"/>
    <property type="match status" value="1"/>
</dbReference>
<keyword evidence="5 6" id="KW-0464">Manganese</keyword>
<dbReference type="PANTHER" id="PTHR42916">
    <property type="entry name" value="2-SUCCINYL-5-ENOLPYRUVYL-6-HYDROXY-3-CYCLOHEXENE-1-CARBOXYLATE SYNTHASE"/>
    <property type="match status" value="1"/>
</dbReference>
<evidence type="ECO:0000256" key="6">
    <source>
        <dbReference type="HAMAP-Rule" id="MF_01659"/>
    </source>
</evidence>
<dbReference type="HAMAP" id="MF_01659">
    <property type="entry name" value="MenD"/>
    <property type="match status" value="1"/>
</dbReference>
<dbReference type="GO" id="GO:0030145">
    <property type="term" value="F:manganese ion binding"/>
    <property type="evidence" value="ECO:0007669"/>
    <property type="project" value="UniProtKB-UniRule"/>
</dbReference>
<evidence type="ECO:0000313" key="10">
    <source>
        <dbReference type="Proteomes" id="UP000602087"/>
    </source>
</evidence>
<sequence length="616" mass="63057">MTDTPAPALPPSLENARELVRSLVTLGVREVVLAPGSRSAPLAYALALAVRDDARLRLHVRVDERDAGFLALGLARAGLDGAGARPGRPAPPVAVVTTSGTAVVNLHPAVLEAHHAGVPLLLLTADRPHELRGTGANQTADQVDVFGHAVRLAVDVPAPSGRDGELRDLRAVASRAVAAASGTRSADPGPVHLNLAYRDPLAPSADGLARWVATDRSGHAPGTTTGLATVVPAAPPGDAVARDRAPVVTTGAPADVVALADEPATVVVAGDGAGRTARALAEARGWPLLAEASSGAAGGTALVAAHRLVLGVPEVAGRVRQVVVLGRPTLSRPVQALLAAPDVRVVVVEPARPQWVDASRTADVVLTGVPREWLDTDPGAAGGAWAATWAAASRAARAAVDEHLAGRSALDGLAVASAVVDASTPDDVLVLGSSNPVRDLDLAARWAEPPTVVANRGLAGIDGTVSTALGVALAVSRDVPGRTTRALLGDLTFLHDVGGLLRGPGEPQARLQLVVVNDDGGSIFATLEHGRLPDRELFERVFATPHGADLAHLCAGYGVPHERVDDARRLHDVLARPADGVSVVEVRVDRSTRHDGGLPLADAVRARVAAALRDVP</sequence>
<dbReference type="GO" id="GO:0009234">
    <property type="term" value="P:menaquinone biosynthetic process"/>
    <property type="evidence" value="ECO:0007669"/>
    <property type="project" value="UniProtKB-UniRule"/>
</dbReference>
<dbReference type="Gene3D" id="3.40.50.970">
    <property type="match status" value="2"/>
</dbReference>
<dbReference type="Pfam" id="PF02775">
    <property type="entry name" value="TPP_enzyme_C"/>
    <property type="match status" value="1"/>
</dbReference>
<comment type="similarity">
    <text evidence="6">Belongs to the TPP enzyme family. MenD subfamily.</text>
</comment>
<keyword evidence="2 6" id="KW-0479">Metal-binding</keyword>
<evidence type="ECO:0000256" key="3">
    <source>
        <dbReference type="ARBA" id="ARBA00022842"/>
    </source>
</evidence>
<feature type="domain" description="Thiamine pyrophosphate enzyme TPP-binding" evidence="7">
    <location>
        <begin position="445"/>
        <end position="586"/>
    </location>
</feature>
<comment type="subunit">
    <text evidence="6">Homodimer.</text>
</comment>
<evidence type="ECO:0000256" key="5">
    <source>
        <dbReference type="ARBA" id="ARBA00023211"/>
    </source>
</evidence>
<evidence type="ECO:0000256" key="4">
    <source>
        <dbReference type="ARBA" id="ARBA00023052"/>
    </source>
</evidence>
<dbReference type="InterPro" id="IPR029061">
    <property type="entry name" value="THDP-binding"/>
</dbReference>
<evidence type="ECO:0000256" key="2">
    <source>
        <dbReference type="ARBA" id="ARBA00022723"/>
    </source>
</evidence>
<dbReference type="Pfam" id="PF02776">
    <property type="entry name" value="TPP_enzyme_N"/>
    <property type="match status" value="1"/>
</dbReference>
<reference evidence="9" key="1">
    <citation type="submission" date="2020-12" db="EMBL/GenBank/DDBJ databases">
        <title>Sanguibacter suaedae sp. nov., isolated from Suaeda aralocaspica.</title>
        <authorList>
            <person name="Ma Q."/>
        </authorList>
    </citation>
    <scope>NUCLEOTIDE SEQUENCE</scope>
    <source>
        <strain evidence="9">YZGR15</strain>
    </source>
</reference>
<keyword evidence="4 6" id="KW-0786">Thiamine pyrophosphate</keyword>
<evidence type="ECO:0000259" key="8">
    <source>
        <dbReference type="Pfam" id="PF02776"/>
    </source>
</evidence>
<proteinExistence type="inferred from homology"/>
<keyword evidence="10" id="KW-1185">Reference proteome</keyword>
<keyword evidence="6" id="KW-0474">Menaquinone biosynthesis</keyword>
<feature type="domain" description="Thiamine pyrophosphate enzyme N-terminal TPP-binding" evidence="8">
    <location>
        <begin position="18"/>
        <end position="144"/>
    </location>
</feature>
<accession>A0A934I683</accession>
<comment type="pathway">
    <text evidence="6">Quinol/quinone metabolism; 1,4-dihydroxy-2-naphthoate biosynthesis; 1,4-dihydroxy-2-naphthoate from chorismate: step 2/7.</text>
</comment>
<evidence type="ECO:0000313" key="9">
    <source>
        <dbReference type="EMBL" id="MBI9113957.1"/>
    </source>
</evidence>
<dbReference type="GO" id="GO:0000287">
    <property type="term" value="F:magnesium ion binding"/>
    <property type="evidence" value="ECO:0007669"/>
    <property type="project" value="UniProtKB-UniRule"/>
</dbReference>
<dbReference type="Gene3D" id="3.40.50.1220">
    <property type="entry name" value="TPP-binding domain"/>
    <property type="match status" value="1"/>
</dbReference>
<comment type="catalytic activity">
    <reaction evidence="6">
        <text>isochorismate + 2-oxoglutarate + H(+) = 5-enolpyruvoyl-6-hydroxy-2-succinyl-cyclohex-3-ene-1-carboxylate + CO2</text>
        <dbReference type="Rhea" id="RHEA:25593"/>
        <dbReference type="ChEBI" id="CHEBI:15378"/>
        <dbReference type="ChEBI" id="CHEBI:16526"/>
        <dbReference type="ChEBI" id="CHEBI:16810"/>
        <dbReference type="ChEBI" id="CHEBI:29780"/>
        <dbReference type="ChEBI" id="CHEBI:58818"/>
        <dbReference type="EC" id="2.2.1.9"/>
    </reaction>
</comment>
<evidence type="ECO:0000256" key="1">
    <source>
        <dbReference type="ARBA" id="ARBA00022679"/>
    </source>
</evidence>
<dbReference type="EMBL" id="JAEINH010000002">
    <property type="protein sequence ID" value="MBI9113957.1"/>
    <property type="molecule type" value="Genomic_DNA"/>
</dbReference>
<keyword evidence="1 6" id="KW-0808">Transferase</keyword>
<organism evidence="9 10">
    <name type="scientific">Sanguibacter suaedae</name>
    <dbReference type="NCBI Taxonomy" id="2795737"/>
    <lineage>
        <taxon>Bacteria</taxon>
        <taxon>Bacillati</taxon>
        <taxon>Actinomycetota</taxon>
        <taxon>Actinomycetes</taxon>
        <taxon>Micrococcales</taxon>
        <taxon>Sanguibacteraceae</taxon>
        <taxon>Sanguibacter</taxon>
    </lineage>
</organism>
<dbReference type="GO" id="GO:0070204">
    <property type="term" value="F:2-succinyl-5-enolpyruvyl-6-hydroxy-3-cyclohexene-1-carboxylic-acid synthase activity"/>
    <property type="evidence" value="ECO:0007669"/>
    <property type="project" value="UniProtKB-UniRule"/>
</dbReference>
<dbReference type="InterPro" id="IPR012001">
    <property type="entry name" value="Thiamin_PyroP_enz_TPP-bd_dom"/>
</dbReference>
<name>A0A934I683_9MICO</name>
<comment type="cofactor">
    <cofactor evidence="6">
        <name>thiamine diphosphate</name>
        <dbReference type="ChEBI" id="CHEBI:58937"/>
    </cofactor>
    <text evidence="6">Binds 1 thiamine pyrophosphate per subunit.</text>
</comment>
<protein>
    <recommendedName>
        <fullName evidence="6">2-succinyl-5-enolpyruvyl-6-hydroxy-3-cyclohexene-1-carboxylate synthase</fullName>
        <shortName evidence="6">SEPHCHC synthase</shortName>
        <ecNumber evidence="6">2.2.1.9</ecNumber>
    </recommendedName>
    <alternativeName>
        <fullName evidence="6">Menaquinone biosynthesis protein MenD</fullName>
    </alternativeName>
</protein>
<dbReference type="CDD" id="cd02009">
    <property type="entry name" value="TPP_SHCHC_synthase"/>
    <property type="match status" value="1"/>
</dbReference>
<dbReference type="NCBIfam" id="TIGR00173">
    <property type="entry name" value="menD"/>
    <property type="match status" value="1"/>
</dbReference>
<gene>
    <name evidence="6 9" type="primary">menD</name>
    <name evidence="9" type="ORF">JAV76_02870</name>
</gene>
<evidence type="ECO:0000259" key="7">
    <source>
        <dbReference type="Pfam" id="PF02775"/>
    </source>
</evidence>
<dbReference type="AlphaFoldDB" id="A0A934I683"/>
<dbReference type="GO" id="GO:0030976">
    <property type="term" value="F:thiamine pyrophosphate binding"/>
    <property type="evidence" value="ECO:0007669"/>
    <property type="project" value="UniProtKB-UniRule"/>
</dbReference>
<dbReference type="InterPro" id="IPR011766">
    <property type="entry name" value="TPP_enzyme_TPP-bd"/>
</dbReference>
<keyword evidence="3 6" id="KW-0460">Magnesium</keyword>
<dbReference type="CDD" id="cd07037">
    <property type="entry name" value="TPP_PYR_MenD"/>
    <property type="match status" value="1"/>
</dbReference>
<dbReference type="Proteomes" id="UP000602087">
    <property type="component" value="Unassembled WGS sequence"/>
</dbReference>
<comment type="function">
    <text evidence="6">Catalyzes the thiamine diphosphate-dependent decarboxylation of 2-oxoglutarate and the subsequent addition of the resulting succinic semialdehyde-thiamine pyrophosphate anion to isochorismate to yield 2-succinyl-5-enolpyruvyl-6-hydroxy-3-cyclohexene-1-carboxylate (SEPHCHC).</text>
</comment>
<dbReference type="InterPro" id="IPR004433">
    <property type="entry name" value="MenaQ_synth_MenD"/>
</dbReference>
<comment type="pathway">
    <text evidence="6">Quinol/quinone metabolism; menaquinone biosynthesis.</text>
</comment>
<dbReference type="PANTHER" id="PTHR42916:SF1">
    <property type="entry name" value="PROTEIN PHYLLO, CHLOROPLASTIC"/>
    <property type="match status" value="1"/>
</dbReference>
<dbReference type="RefSeq" id="WP_198732519.1">
    <property type="nucleotide sequence ID" value="NZ_JAEINH010000002.1"/>
</dbReference>